<sequence>MDEFRLLSSLYSRNFTSRLVEGNLSSPDEQRGPLPESGLEQGLVFIAMHMINTNPSGLKFLLVHPHPSHPTTPLLGVQTEAGSELSRLTEQNIFFEGTGTVVSECRLCEKPA</sequence>
<reference evidence="1 2" key="1">
    <citation type="journal article" date="2019" name="Nat. Plants">
        <title>Stout camphor tree genome fills gaps in understanding of flowering plant genome evolution.</title>
        <authorList>
            <person name="Chaw S.M."/>
            <person name="Liu Y.C."/>
            <person name="Wu Y.W."/>
            <person name="Wang H.Y."/>
            <person name="Lin C.I."/>
            <person name="Wu C.S."/>
            <person name="Ke H.M."/>
            <person name="Chang L.Y."/>
            <person name="Hsu C.Y."/>
            <person name="Yang H.T."/>
            <person name="Sudianto E."/>
            <person name="Hsu M.H."/>
            <person name="Wu K.P."/>
            <person name="Wang L.N."/>
            <person name="Leebens-Mack J.H."/>
            <person name="Tsai I.J."/>
        </authorList>
    </citation>
    <scope>NUCLEOTIDE SEQUENCE [LARGE SCALE GENOMIC DNA]</scope>
    <source>
        <strain evidence="2">cv. Chaw 1501</strain>
        <tissue evidence="1">Young leaves</tissue>
    </source>
</reference>
<dbReference type="Proteomes" id="UP000283530">
    <property type="component" value="Unassembled WGS sequence"/>
</dbReference>
<name>A0A443NH45_9MAGN</name>
<accession>A0A443NH45</accession>
<organism evidence="1 2">
    <name type="scientific">Cinnamomum micranthum f. kanehirae</name>
    <dbReference type="NCBI Taxonomy" id="337451"/>
    <lineage>
        <taxon>Eukaryota</taxon>
        <taxon>Viridiplantae</taxon>
        <taxon>Streptophyta</taxon>
        <taxon>Embryophyta</taxon>
        <taxon>Tracheophyta</taxon>
        <taxon>Spermatophyta</taxon>
        <taxon>Magnoliopsida</taxon>
        <taxon>Magnoliidae</taxon>
        <taxon>Laurales</taxon>
        <taxon>Lauraceae</taxon>
        <taxon>Cinnamomum</taxon>
    </lineage>
</organism>
<proteinExistence type="predicted"/>
<evidence type="ECO:0000313" key="1">
    <source>
        <dbReference type="EMBL" id="RWR77860.1"/>
    </source>
</evidence>
<dbReference type="AlphaFoldDB" id="A0A443NH45"/>
<keyword evidence="2" id="KW-1185">Reference proteome</keyword>
<dbReference type="EMBL" id="QPKB01000002">
    <property type="protein sequence ID" value="RWR77860.1"/>
    <property type="molecule type" value="Genomic_DNA"/>
</dbReference>
<protein>
    <submittedName>
        <fullName evidence="1">Uncharacterized protein</fullName>
    </submittedName>
</protein>
<evidence type="ECO:0000313" key="2">
    <source>
        <dbReference type="Proteomes" id="UP000283530"/>
    </source>
</evidence>
<gene>
    <name evidence="1" type="ORF">CKAN_00636400</name>
</gene>
<comment type="caution">
    <text evidence="1">The sequence shown here is derived from an EMBL/GenBank/DDBJ whole genome shotgun (WGS) entry which is preliminary data.</text>
</comment>